<organism evidence="2 3">
    <name type="scientific">Pogona vitticeps</name>
    <name type="common">central bearded dragon</name>
    <dbReference type="NCBI Taxonomy" id="103695"/>
    <lineage>
        <taxon>Eukaryota</taxon>
        <taxon>Metazoa</taxon>
        <taxon>Chordata</taxon>
        <taxon>Craniata</taxon>
        <taxon>Vertebrata</taxon>
        <taxon>Euteleostomi</taxon>
        <taxon>Lepidosauria</taxon>
        <taxon>Squamata</taxon>
        <taxon>Bifurcata</taxon>
        <taxon>Unidentata</taxon>
        <taxon>Episquamata</taxon>
        <taxon>Toxicofera</taxon>
        <taxon>Iguania</taxon>
        <taxon>Acrodonta</taxon>
        <taxon>Agamidae</taxon>
        <taxon>Amphibolurinae</taxon>
        <taxon>Pogona</taxon>
    </lineage>
</organism>
<dbReference type="CTD" id="401236"/>
<accession>A0A6J0V8N9</accession>
<sequence length="237" mass="26521">MVSMKNRSQSWLFCFQKASTYCTMGCNTSSRVTVEGSPPKNPHYDREAQNQAEETASLGTISLISQGQSRNKDGSCQRSLPEVSTEKFSSAKEENNEQITDIRGGLPKKHVSLLEKKRQTSSDILEELRIQGLIKNQSTTSKNRTADDSMSKERLLKKELLADRPSLINPYEGKTSGNETDCSTSIVKNSSSTIQLLTLNLAVGSWMEKEEIDEYLNNVEDFVVESDVTYNTINEVF</sequence>
<proteinExistence type="predicted"/>
<feature type="region of interest" description="Disordered" evidence="1">
    <location>
        <begin position="32"/>
        <end position="53"/>
    </location>
</feature>
<evidence type="ECO:0000313" key="2">
    <source>
        <dbReference type="Proteomes" id="UP001652642"/>
    </source>
</evidence>
<dbReference type="RefSeq" id="XP_020667880.2">
    <property type="nucleotide sequence ID" value="XM_020812221.2"/>
</dbReference>
<evidence type="ECO:0000313" key="3">
    <source>
        <dbReference type="RefSeq" id="XP_020667880.2"/>
    </source>
</evidence>
<evidence type="ECO:0000256" key="1">
    <source>
        <dbReference type="SAM" id="MobiDB-lite"/>
    </source>
</evidence>
<dbReference type="Proteomes" id="UP001652642">
    <property type="component" value="Chromosome 4"/>
</dbReference>
<reference evidence="3" key="1">
    <citation type="submission" date="2025-08" db="UniProtKB">
        <authorList>
            <consortium name="RefSeq"/>
        </authorList>
    </citation>
    <scope>IDENTIFICATION</scope>
</reference>
<dbReference type="GeneID" id="110089283"/>
<keyword evidence="2" id="KW-1185">Reference proteome</keyword>
<gene>
    <name evidence="3" type="primary">STMND1</name>
</gene>
<dbReference type="AlphaFoldDB" id="A0A6J0V8N9"/>
<name>A0A6J0V8N9_9SAUR</name>
<protein>
    <submittedName>
        <fullName evidence="3">Stathmin domain-containing protein 1 isoform X2</fullName>
    </submittedName>
</protein>